<dbReference type="EMBL" id="CP013264">
    <property type="protein sequence ID" value="ALR20593.1"/>
    <property type="molecule type" value="Genomic_DNA"/>
</dbReference>
<evidence type="ECO:0000313" key="2">
    <source>
        <dbReference type="Proteomes" id="UP000056968"/>
    </source>
</evidence>
<keyword evidence="2" id="KW-1185">Reference proteome</keyword>
<name>A0A0S3EYS9_9SPHN</name>
<evidence type="ECO:0008006" key="3">
    <source>
        <dbReference type="Google" id="ProtNLM"/>
    </source>
</evidence>
<organism evidence="1 2">
    <name type="scientific">Sphingobium baderi</name>
    <dbReference type="NCBI Taxonomy" id="1332080"/>
    <lineage>
        <taxon>Bacteria</taxon>
        <taxon>Pseudomonadati</taxon>
        <taxon>Pseudomonadota</taxon>
        <taxon>Alphaproteobacteria</taxon>
        <taxon>Sphingomonadales</taxon>
        <taxon>Sphingomonadaceae</taxon>
        <taxon>Sphingobium</taxon>
    </lineage>
</organism>
<reference evidence="1 2" key="1">
    <citation type="submission" date="2015-11" db="EMBL/GenBank/DDBJ databases">
        <title>A Two-component Flavoprotein Monooxygenase System MeaXY Responsible for para-Hydroxylation of 2-Methyl-6-ethylaniline and 2,6-Diethylaniline in Sphingobium baderi DE-13.</title>
        <authorList>
            <person name="Cheng M."/>
            <person name="Meng Q."/>
            <person name="Yang Y."/>
            <person name="Chu C."/>
            <person name="Yan X."/>
            <person name="He J."/>
            <person name="Li S."/>
        </authorList>
    </citation>
    <scope>NUCLEOTIDE SEQUENCE [LARGE SCALE GENOMIC DNA]</scope>
    <source>
        <strain evidence="1 2">DE-13</strain>
    </source>
</reference>
<dbReference type="KEGG" id="sbd:ATN00_10020"/>
<accession>A0A0S3EYS9</accession>
<dbReference type="Proteomes" id="UP000056968">
    <property type="component" value="Chromosome"/>
</dbReference>
<protein>
    <recommendedName>
        <fullName evidence="3">DUF1214 domain-containing protein</fullName>
    </recommendedName>
</protein>
<proteinExistence type="predicted"/>
<dbReference type="STRING" id="1332080.ATN00_10020"/>
<evidence type="ECO:0000313" key="1">
    <source>
        <dbReference type="EMBL" id="ALR20593.1"/>
    </source>
</evidence>
<gene>
    <name evidence="1" type="ORF">ATN00_10020</name>
</gene>
<sequence length="426" mass="46377">MSPAMSDVTVKSGILATADQRLVEERAMMLFQTDAIAGARGAMLALFRADRNAKLADQDALIRNSVEEHLFHCCLVVANETPHHPRFVWSIVLDHQWMGLDVPGSRFGQDNCDNIYRFSTIDAGCTYRIKGRFAASPPCDFSICAMPAQVGEHMAAEVVGYVGASMIDVGPDGSFAITADATPSGSRRNHLTIAGARTLMVRDSMAEWSVERPTALTIERTDAPQRDDFDPATAAVRAAELAGILSGFFLENIQHGMFEGGPLNKVDDPLPSGSRGGLITQCATGGYYRLGDGEALVLTLDRMDARYLGVQIVDMWMLSYDYRHHISCLNHSQAVPDADGRYRFVISASDPGVPNWLDGSGNACGCILVRWQHLPPGAQLEGSASSQLVRLEALRSVLPVNTPVIDAVTRAQQRERRFADYSGRFG</sequence>
<dbReference type="AlphaFoldDB" id="A0A0S3EYS9"/>